<name>W9ZDV6_FUSOX</name>
<proteinExistence type="predicted"/>
<dbReference type="VEuPathDB" id="FungiDB:FOMG_16703"/>
<organism evidence="1">
    <name type="scientific">Fusarium oxysporum f. sp. melonis 26406</name>
    <dbReference type="NCBI Taxonomy" id="1089452"/>
    <lineage>
        <taxon>Eukaryota</taxon>
        <taxon>Fungi</taxon>
        <taxon>Dikarya</taxon>
        <taxon>Ascomycota</taxon>
        <taxon>Pezizomycotina</taxon>
        <taxon>Sordariomycetes</taxon>
        <taxon>Hypocreomycetidae</taxon>
        <taxon>Hypocreales</taxon>
        <taxon>Nectriaceae</taxon>
        <taxon>Fusarium</taxon>
        <taxon>Fusarium oxysporum species complex</taxon>
    </lineage>
</organism>
<reference evidence="1" key="2">
    <citation type="submission" date="2012-05" db="EMBL/GenBank/DDBJ databases">
        <title>Annotation of the Genome Sequence of Fusarium oxysporum f. sp. melonis 26406.</title>
        <authorList>
            <consortium name="The Broad Institute Genomics Platform"/>
            <person name="Ma L.-J."/>
            <person name="Corby-Kistler H."/>
            <person name="Broz K."/>
            <person name="Gale L.R."/>
            <person name="Jonkers W."/>
            <person name="O'Donnell K."/>
            <person name="Ploetz R."/>
            <person name="Steinberg C."/>
            <person name="Schwartz D.C."/>
            <person name="VanEtten H."/>
            <person name="Zhou S."/>
            <person name="Young S.K."/>
            <person name="Zeng Q."/>
            <person name="Gargeya S."/>
            <person name="Fitzgerald M."/>
            <person name="Abouelleil A."/>
            <person name="Alvarado L."/>
            <person name="Chapman S.B."/>
            <person name="Gainer-Dewar J."/>
            <person name="Goldberg J."/>
            <person name="Griggs A."/>
            <person name="Gujja S."/>
            <person name="Hansen M."/>
            <person name="Howarth C."/>
            <person name="Imamovic A."/>
            <person name="Ireland A."/>
            <person name="Larimer J."/>
            <person name="McCowan C."/>
            <person name="Murphy C."/>
            <person name="Pearson M."/>
            <person name="Poon T.W."/>
            <person name="Priest M."/>
            <person name="Roberts A."/>
            <person name="Saif S."/>
            <person name="Shea T."/>
            <person name="Sykes S."/>
            <person name="Wortman J."/>
            <person name="Nusbaum C."/>
            <person name="Birren B."/>
        </authorList>
    </citation>
    <scope>NUCLEOTIDE SEQUENCE</scope>
    <source>
        <strain evidence="1">26406</strain>
    </source>
</reference>
<dbReference type="Proteomes" id="UP000030703">
    <property type="component" value="Unassembled WGS sequence"/>
</dbReference>
<gene>
    <name evidence="1" type="ORF">FOMG_16703</name>
</gene>
<evidence type="ECO:0000313" key="1">
    <source>
        <dbReference type="EMBL" id="EXK26757.1"/>
    </source>
</evidence>
<protein>
    <submittedName>
        <fullName evidence="1">Uncharacterized protein</fullName>
    </submittedName>
</protein>
<sequence>MVTPKYRTVVTAALTKSGRDTGDATPAVAEIKCLFTYDIPGATNPTRSIQTITNVQTNSTFAGDGLVLGTFDRSSWFVPTGFRCDVSEVDNPAGPDFVISSRTCNLGSSEDWADGHVHTATNTNFDYTVVMTYKVTKVA</sequence>
<reference evidence="1" key="1">
    <citation type="submission" date="2012-04" db="EMBL/GenBank/DDBJ databases">
        <title>The Genome Sequence of Fusarium oxysporum melonis.</title>
        <authorList>
            <consortium name="The Broad Institute Genome Sequencing Platform"/>
            <person name="Ma L.-J."/>
            <person name="Gale L.R."/>
            <person name="Schwartz D.C."/>
            <person name="Zhou S."/>
            <person name="Corby-Kistler H."/>
            <person name="Young S.K."/>
            <person name="Zeng Q."/>
            <person name="Gargeya S."/>
            <person name="Fitzgerald M."/>
            <person name="Haas B."/>
            <person name="Abouelleil A."/>
            <person name="Alvarado L."/>
            <person name="Arachchi H.M."/>
            <person name="Berlin A."/>
            <person name="Brown A."/>
            <person name="Chapman S.B."/>
            <person name="Chen Z."/>
            <person name="Dunbar C."/>
            <person name="Freedman E."/>
            <person name="Gearin G."/>
            <person name="Goldberg J."/>
            <person name="Griggs A."/>
            <person name="Gujja S."/>
            <person name="Heiman D."/>
            <person name="Howarth C."/>
            <person name="Larson L."/>
            <person name="Lui A."/>
            <person name="MacDonald P.J.P."/>
            <person name="Montmayeur A."/>
            <person name="Murphy C."/>
            <person name="Neiman D."/>
            <person name="Pearson M."/>
            <person name="Priest M."/>
            <person name="Roberts A."/>
            <person name="Saif S."/>
            <person name="Shea T."/>
            <person name="Shenoy N."/>
            <person name="Sisk P."/>
            <person name="Stolte C."/>
            <person name="Sykes S."/>
            <person name="Wortman J."/>
            <person name="Nusbaum C."/>
            <person name="Birren B."/>
        </authorList>
    </citation>
    <scope>NUCLEOTIDE SEQUENCE</scope>
    <source>
        <strain evidence="1">26406</strain>
    </source>
</reference>
<accession>W9ZDV6</accession>
<dbReference type="AlphaFoldDB" id="W9ZDV6"/>
<dbReference type="EMBL" id="JH659354">
    <property type="protein sequence ID" value="EXK26757.1"/>
    <property type="molecule type" value="Genomic_DNA"/>
</dbReference>
<dbReference type="HOGENOM" id="CLU_1845206_0_0_1"/>